<organism evidence="1">
    <name type="scientific">Saccharolobus solfataricus</name>
    <name type="common">Sulfolobus solfataricus</name>
    <dbReference type="NCBI Taxonomy" id="2287"/>
    <lineage>
        <taxon>Archaea</taxon>
        <taxon>Thermoproteota</taxon>
        <taxon>Thermoprotei</taxon>
        <taxon>Sulfolobales</taxon>
        <taxon>Sulfolobaceae</taxon>
        <taxon>Saccharolobus</taxon>
    </lineage>
</organism>
<reference evidence="1" key="1">
    <citation type="journal article" date="2000" name="Genome">
        <title>Gene content and organization of a 281-kbp contig from the genome of the extremely thermophilic archaeon, Sulfolobus solfataricus P2.</title>
        <authorList>
            <person name="Charlebois R.L."/>
            <person name="Singh R.K."/>
            <person name="Chan-Weiher C.C.-Y."/>
            <person name="Allard G."/>
            <person name="Chow C."/>
            <person name="Confalonieri F."/>
            <person name="Curtis B."/>
            <person name="Duguet M."/>
            <person name="Erauso G."/>
            <person name="Faguy D."/>
            <person name="Gaasterland T."/>
            <person name="Garrett R.A."/>
            <person name="Gordon P."/>
            <person name="Jeffries A.C."/>
            <person name="Kozera C."/>
            <person name="Kushwaha N."/>
            <person name="Lafleur E."/>
            <person name="Medina N."/>
            <person name="Peng X."/>
            <person name="Penny S.L."/>
            <person name="She Q."/>
            <person name="St Jean A."/>
            <person name="van der Oost J."/>
            <person name="Young F."/>
            <person name="Zivanovic Y."/>
            <person name="Doolittle W.F."/>
            <person name="Ragan M.A."/>
            <person name="Sensen C.W."/>
        </authorList>
    </citation>
    <scope>NUCLEOTIDE SEQUENCE</scope>
    <source>
        <strain evidence="1">P2</strain>
    </source>
</reference>
<evidence type="ECO:0000313" key="1">
    <source>
        <dbReference type="EMBL" id="CAB57639.1"/>
    </source>
</evidence>
<name>Q9UX53_SACSO</name>
<proteinExistence type="predicted"/>
<dbReference type="AlphaFoldDB" id="Q9UX53"/>
<sequence length="106" mass="10509">MPGANATSNSAVPLACSGTTTFPNNLSNSSTLNGPGLKSTGGSTVTFITVDSTPKNVSPESNITSTFPYMSSITCSTLVGLGFVAKFALGAAIGTPLSFIKANATG</sequence>
<accession>Q9UX53</accession>
<gene>
    <name evidence="1" type="primary">ORF-c09_004</name>
</gene>
<dbReference type="EMBL" id="Y18930">
    <property type="protein sequence ID" value="CAB57639.1"/>
    <property type="molecule type" value="Genomic_DNA"/>
</dbReference>
<protein>
    <submittedName>
        <fullName evidence="1">Uncharacterized protein ORF-c09_004</fullName>
    </submittedName>
</protein>